<sequence>MTPVPSDVASGLGNSITASDATDVPGDFAEQMAIKTEYLTRVDAALSASAEATGPEVMEPLPPPPANLAGTSSASGKSYRVTVSNKAGYLCHVHVEANWPVTPEVTFAIFTHPDHRHISSPMAILARRPFNNMGLADNSALFRDVKRVGARRVLKAEPGYKEVEVEQLGDIKVLWMHRTYSTWLRVVEDSRDPECLRIAFDLLKSDVLGKFSGRWELRPVRDPVSGLVVRSGHANGRTTEAVLRELCGAVSEVAHVNGAVASFAFDPAGSDDDGESEEEGEEEGEEVAAGGGSSEVKADRISEVKADPRRVAACRLLGWRPLGSKGLGECVRGLWGEAEDSGAELVSARRVRGLTARQSGGAEGTANASVPVVASARTDKDAVQQLLRTS</sequence>
<keyword evidence="3" id="KW-1185">Reference proteome</keyword>
<gene>
    <name evidence="2" type="ORF">VOLCADRAFT_97186</name>
</gene>
<feature type="compositionally biased region" description="Acidic residues" evidence="1">
    <location>
        <begin position="269"/>
        <end position="286"/>
    </location>
</feature>
<proteinExistence type="predicted"/>
<dbReference type="InParanoid" id="D8UC37"/>
<feature type="region of interest" description="Disordered" evidence="1">
    <location>
        <begin position="265"/>
        <end position="301"/>
    </location>
</feature>
<accession>D8UC37</accession>
<feature type="region of interest" description="Disordered" evidence="1">
    <location>
        <begin position="51"/>
        <end position="74"/>
    </location>
</feature>
<feature type="region of interest" description="Disordered" evidence="1">
    <location>
        <begin position="1"/>
        <end position="23"/>
    </location>
</feature>
<dbReference type="AlphaFoldDB" id="D8UC37"/>
<evidence type="ECO:0000256" key="1">
    <source>
        <dbReference type="SAM" id="MobiDB-lite"/>
    </source>
</evidence>
<organism evidence="3">
    <name type="scientific">Volvox carteri f. nagariensis</name>
    <dbReference type="NCBI Taxonomy" id="3068"/>
    <lineage>
        <taxon>Eukaryota</taxon>
        <taxon>Viridiplantae</taxon>
        <taxon>Chlorophyta</taxon>
        <taxon>core chlorophytes</taxon>
        <taxon>Chlorophyceae</taxon>
        <taxon>CS clade</taxon>
        <taxon>Chlamydomonadales</taxon>
        <taxon>Volvocaceae</taxon>
        <taxon>Volvox</taxon>
    </lineage>
</organism>
<dbReference type="Proteomes" id="UP000001058">
    <property type="component" value="Unassembled WGS sequence"/>
</dbReference>
<evidence type="ECO:0000313" key="2">
    <source>
        <dbReference type="EMBL" id="EFJ42728.1"/>
    </source>
</evidence>
<protein>
    <submittedName>
        <fullName evidence="2">Uncharacterized protein</fullName>
    </submittedName>
</protein>
<dbReference type="RefSeq" id="XP_002956189.1">
    <property type="nucleotide sequence ID" value="XM_002956143.1"/>
</dbReference>
<dbReference type="PANTHER" id="PTHR31385">
    <property type="entry name" value="PUTATIVE (DUF220)-RELATED"/>
    <property type="match status" value="1"/>
</dbReference>
<name>D8UC37_VOLCA</name>
<dbReference type="GeneID" id="9618989"/>
<dbReference type="KEGG" id="vcn:VOLCADRAFT_97186"/>
<dbReference type="OrthoDB" id="530906at2759"/>
<evidence type="ECO:0000313" key="3">
    <source>
        <dbReference type="Proteomes" id="UP000001058"/>
    </source>
</evidence>
<dbReference type="STRING" id="3068.D8UC37"/>
<dbReference type="PANTHER" id="PTHR31385:SF1">
    <property type="entry name" value="PUTATIVE (DUF220)-RELATED"/>
    <property type="match status" value="1"/>
</dbReference>
<reference evidence="2 3" key="1">
    <citation type="journal article" date="2010" name="Science">
        <title>Genomic analysis of organismal complexity in the multicellular green alga Volvox carteri.</title>
        <authorList>
            <person name="Prochnik S.E."/>
            <person name="Umen J."/>
            <person name="Nedelcu A.M."/>
            <person name="Hallmann A."/>
            <person name="Miller S.M."/>
            <person name="Nishii I."/>
            <person name="Ferris P."/>
            <person name="Kuo A."/>
            <person name="Mitros T."/>
            <person name="Fritz-Laylin L.K."/>
            <person name="Hellsten U."/>
            <person name="Chapman J."/>
            <person name="Simakov O."/>
            <person name="Rensing S.A."/>
            <person name="Terry A."/>
            <person name="Pangilinan J."/>
            <person name="Kapitonov V."/>
            <person name="Jurka J."/>
            <person name="Salamov A."/>
            <person name="Shapiro H."/>
            <person name="Schmutz J."/>
            <person name="Grimwood J."/>
            <person name="Lindquist E."/>
            <person name="Lucas S."/>
            <person name="Grigoriev I.V."/>
            <person name="Schmitt R."/>
            <person name="Kirk D."/>
            <person name="Rokhsar D.S."/>
        </authorList>
    </citation>
    <scope>NUCLEOTIDE SEQUENCE [LARGE SCALE GENOMIC DNA]</scope>
    <source>
        <strain evidence="3">f. Nagariensis / Eve</strain>
    </source>
</reference>
<dbReference type="EMBL" id="GL378379">
    <property type="protein sequence ID" value="EFJ42728.1"/>
    <property type="molecule type" value="Genomic_DNA"/>
</dbReference>